<protein>
    <submittedName>
        <fullName evidence="2">Uncharacterized protein LOC105107504</fullName>
    </submittedName>
</protein>
<evidence type="ECO:0000313" key="1">
    <source>
        <dbReference type="Proteomes" id="UP000694918"/>
    </source>
</evidence>
<dbReference type="AlphaFoldDB" id="A0AAJ6SVK0"/>
<proteinExistence type="predicted"/>
<dbReference type="Proteomes" id="UP000694918">
    <property type="component" value="Unplaced"/>
</dbReference>
<organism evidence="1 2">
    <name type="scientific">Populus euphratica</name>
    <name type="common">Euphrates poplar</name>
    <dbReference type="NCBI Taxonomy" id="75702"/>
    <lineage>
        <taxon>Eukaryota</taxon>
        <taxon>Viridiplantae</taxon>
        <taxon>Streptophyta</taxon>
        <taxon>Embryophyta</taxon>
        <taxon>Tracheophyta</taxon>
        <taxon>Spermatophyta</taxon>
        <taxon>Magnoliopsida</taxon>
        <taxon>eudicotyledons</taxon>
        <taxon>Gunneridae</taxon>
        <taxon>Pentapetalae</taxon>
        <taxon>rosids</taxon>
        <taxon>fabids</taxon>
        <taxon>Malpighiales</taxon>
        <taxon>Salicaceae</taxon>
        <taxon>Saliceae</taxon>
        <taxon>Populus</taxon>
    </lineage>
</organism>
<name>A0AAJ6SVK0_POPEU</name>
<sequence length="127" mass="14332">MAHLTIEDDFKRNDLTCSIEKTKGWVLSGSPQSMLCAVGRSMWWTNLKQVSGANSFMFPIRGDLVLYLNSLTLKLFKLGKDTMHGSSANRFVKPDREYKTFSKIGLFVFKIFACGTNLIPFAPSRIT</sequence>
<reference evidence="2" key="1">
    <citation type="submission" date="2025-08" db="UniProtKB">
        <authorList>
            <consortium name="RefSeq"/>
        </authorList>
    </citation>
    <scope>IDENTIFICATION</scope>
</reference>
<accession>A0AAJ6SVK0</accession>
<dbReference type="GeneID" id="105107504"/>
<dbReference type="KEGG" id="peu:105107504"/>
<gene>
    <name evidence="2" type="primary">LOC105107504</name>
</gene>
<keyword evidence="1" id="KW-1185">Reference proteome</keyword>
<dbReference type="RefSeq" id="XP_010999750.1">
    <property type="nucleotide sequence ID" value="XM_011001448.1"/>
</dbReference>
<evidence type="ECO:0000313" key="2">
    <source>
        <dbReference type="RefSeq" id="XP_010999750.1"/>
    </source>
</evidence>